<dbReference type="Proteomes" id="UP000321523">
    <property type="component" value="Unassembled WGS sequence"/>
</dbReference>
<evidence type="ECO:0000313" key="1">
    <source>
        <dbReference type="EMBL" id="GEO41847.1"/>
    </source>
</evidence>
<gene>
    <name evidence="1" type="ORF">SAE02_59950</name>
</gene>
<sequence length="59" mass="6890">MWLEAEPERTARELLERLQSTYPDRYPDGQLRTLQRRVKVWRSAKAQELVFGASRSAAA</sequence>
<evidence type="ECO:0000313" key="2">
    <source>
        <dbReference type="Proteomes" id="UP000321523"/>
    </source>
</evidence>
<dbReference type="EMBL" id="BJYZ01000032">
    <property type="protein sequence ID" value="GEO41847.1"/>
    <property type="molecule type" value="Genomic_DNA"/>
</dbReference>
<name>A0A512DZD2_9PROT</name>
<keyword evidence="2" id="KW-1185">Reference proteome</keyword>
<organism evidence="1 2">
    <name type="scientific">Skermanella aerolata</name>
    <dbReference type="NCBI Taxonomy" id="393310"/>
    <lineage>
        <taxon>Bacteria</taxon>
        <taxon>Pseudomonadati</taxon>
        <taxon>Pseudomonadota</taxon>
        <taxon>Alphaproteobacteria</taxon>
        <taxon>Rhodospirillales</taxon>
        <taxon>Azospirillaceae</taxon>
        <taxon>Skermanella</taxon>
    </lineage>
</organism>
<reference evidence="1 2" key="1">
    <citation type="submission" date="2019-07" db="EMBL/GenBank/DDBJ databases">
        <title>Whole genome shotgun sequence of Skermanella aerolata NBRC 106429.</title>
        <authorList>
            <person name="Hosoyama A."/>
            <person name="Uohara A."/>
            <person name="Ohji S."/>
            <person name="Ichikawa N."/>
        </authorList>
    </citation>
    <scope>NUCLEOTIDE SEQUENCE [LARGE SCALE GENOMIC DNA]</scope>
    <source>
        <strain evidence="1 2">NBRC 106429</strain>
    </source>
</reference>
<accession>A0A512DZD2</accession>
<dbReference type="AlphaFoldDB" id="A0A512DZD2"/>
<evidence type="ECO:0008006" key="3">
    <source>
        <dbReference type="Google" id="ProtNLM"/>
    </source>
</evidence>
<comment type="caution">
    <text evidence="1">The sequence shown here is derived from an EMBL/GenBank/DDBJ whole genome shotgun (WGS) entry which is preliminary data.</text>
</comment>
<proteinExistence type="predicted"/>
<protein>
    <recommendedName>
        <fullName evidence="3">Transposase</fullName>
    </recommendedName>
</protein>